<keyword evidence="9" id="KW-1185">Reference proteome</keyword>
<dbReference type="Pfam" id="PF01790">
    <property type="entry name" value="LGT"/>
    <property type="match status" value="1"/>
</dbReference>
<evidence type="ECO:0000256" key="2">
    <source>
        <dbReference type="ARBA" id="ARBA00022475"/>
    </source>
</evidence>
<feature type="transmembrane region" description="Helical" evidence="7">
    <location>
        <begin position="164"/>
        <end position="181"/>
    </location>
</feature>
<dbReference type="GO" id="GO:0005886">
    <property type="term" value="C:plasma membrane"/>
    <property type="evidence" value="ECO:0007669"/>
    <property type="project" value="UniProtKB-SubCell"/>
</dbReference>
<name>A0A1Q9JEW7_9FIRM</name>
<dbReference type="AlphaFoldDB" id="A0A1Q9JEW7"/>
<dbReference type="NCBIfam" id="TIGR00544">
    <property type="entry name" value="lgt"/>
    <property type="match status" value="1"/>
</dbReference>
<evidence type="ECO:0000313" key="8">
    <source>
        <dbReference type="EMBL" id="OLR54745.1"/>
    </source>
</evidence>
<dbReference type="InterPro" id="IPR001640">
    <property type="entry name" value="Lgt"/>
</dbReference>
<dbReference type="PANTHER" id="PTHR30589:SF0">
    <property type="entry name" value="PHOSPHATIDYLGLYCEROL--PROLIPOPROTEIN DIACYLGLYCERYL TRANSFERASE"/>
    <property type="match status" value="1"/>
</dbReference>
<evidence type="ECO:0000256" key="6">
    <source>
        <dbReference type="ARBA" id="ARBA00023136"/>
    </source>
</evidence>
<accession>A0A1Q9JEW7</accession>
<dbReference type="OrthoDB" id="871140at2"/>
<sequence length="252" mass="28544">MTSPGPVAFTIAGIDIMWYGILIGTGFILAILLCYKRAPRHGIQSDSIIDFALWMIPVSIVGARLYYVIFRWDLYRDNLSEILHVRNGGLAIHGGLICGLIVALVFCHKRNIPFLELADLVLPAVALAQSIGRWGNFFNSEAHGGPTDLPWAIIVNGQAVHPTFLYESIWCFLLFLFLLWVDRRRKFPGQIALLYGMLYSVERFCVEHLRTDSLMIGPFRQAQVLSAVVFIACLILYLVLNYKEIQQRSIQE</sequence>
<dbReference type="STRING" id="1261640.BHK98_00730"/>
<evidence type="ECO:0000256" key="5">
    <source>
        <dbReference type="ARBA" id="ARBA00022989"/>
    </source>
</evidence>
<dbReference type="PANTHER" id="PTHR30589">
    <property type="entry name" value="PROLIPOPROTEIN DIACYLGLYCERYL TRANSFERASE"/>
    <property type="match status" value="1"/>
</dbReference>
<organism evidence="8 9">
    <name type="scientific">Hornefia porci</name>
    <dbReference type="NCBI Taxonomy" id="2652292"/>
    <lineage>
        <taxon>Bacteria</taxon>
        <taxon>Bacillati</taxon>
        <taxon>Bacillota</taxon>
        <taxon>Clostridia</taxon>
        <taxon>Peptostreptococcales</taxon>
        <taxon>Anaerovoracaceae</taxon>
        <taxon>Hornefia</taxon>
    </lineage>
</organism>
<dbReference type="PROSITE" id="PS01311">
    <property type="entry name" value="LGT"/>
    <property type="match status" value="1"/>
</dbReference>
<comment type="caution">
    <text evidence="8">The sequence shown here is derived from an EMBL/GenBank/DDBJ whole genome shotgun (WGS) entry which is preliminary data.</text>
</comment>
<keyword evidence="5 7" id="KW-1133">Transmembrane helix</keyword>
<comment type="subcellular location">
    <subcellularLocation>
        <location evidence="7">Cell membrane</location>
        <topology evidence="7">Multi-pass membrane protein</topology>
    </subcellularLocation>
</comment>
<evidence type="ECO:0000256" key="3">
    <source>
        <dbReference type="ARBA" id="ARBA00022679"/>
    </source>
</evidence>
<dbReference type="GO" id="GO:0008961">
    <property type="term" value="F:phosphatidylglycerol-prolipoprotein diacylglyceryl transferase activity"/>
    <property type="evidence" value="ECO:0007669"/>
    <property type="project" value="UniProtKB-UniRule"/>
</dbReference>
<evidence type="ECO:0000256" key="1">
    <source>
        <dbReference type="ARBA" id="ARBA00007150"/>
    </source>
</evidence>
<gene>
    <name evidence="7" type="primary">lgt</name>
    <name evidence="8" type="ORF">BHK98_00730</name>
</gene>
<feature type="transmembrane region" description="Helical" evidence="7">
    <location>
        <begin position="16"/>
        <end position="35"/>
    </location>
</feature>
<protein>
    <recommendedName>
        <fullName evidence="7">Phosphatidylglycerol--prolipoprotein diacylglyceryl transferase</fullName>
        <ecNumber evidence="7">2.5.1.145</ecNumber>
    </recommendedName>
</protein>
<feature type="transmembrane region" description="Helical" evidence="7">
    <location>
        <begin position="47"/>
        <end position="70"/>
    </location>
</feature>
<keyword evidence="8" id="KW-0449">Lipoprotein</keyword>
<evidence type="ECO:0000313" key="9">
    <source>
        <dbReference type="Proteomes" id="UP000187404"/>
    </source>
</evidence>
<dbReference type="Proteomes" id="UP000187404">
    <property type="component" value="Unassembled WGS sequence"/>
</dbReference>
<comment type="similarity">
    <text evidence="1 7">Belongs to the Lgt family.</text>
</comment>
<dbReference type="EMBL" id="MJIE01000001">
    <property type="protein sequence ID" value="OLR54745.1"/>
    <property type="molecule type" value="Genomic_DNA"/>
</dbReference>
<keyword evidence="6 7" id="KW-0472">Membrane</keyword>
<evidence type="ECO:0000256" key="7">
    <source>
        <dbReference type="HAMAP-Rule" id="MF_01147"/>
    </source>
</evidence>
<evidence type="ECO:0000256" key="4">
    <source>
        <dbReference type="ARBA" id="ARBA00022692"/>
    </source>
</evidence>
<proteinExistence type="inferred from homology"/>
<feature type="binding site" evidence="7">
    <location>
        <position position="133"/>
    </location>
    <ligand>
        <name>a 1,2-diacyl-sn-glycero-3-phospho-(1'-sn-glycerol)</name>
        <dbReference type="ChEBI" id="CHEBI:64716"/>
    </ligand>
</feature>
<dbReference type="RefSeq" id="WP_075711765.1">
    <property type="nucleotide sequence ID" value="NZ_MJIE01000001.1"/>
</dbReference>
<dbReference type="HAMAP" id="MF_01147">
    <property type="entry name" value="Lgt"/>
    <property type="match status" value="1"/>
</dbReference>
<keyword evidence="2 7" id="KW-1003">Cell membrane</keyword>
<comment type="function">
    <text evidence="7">Catalyzes the transfer of the diacylglyceryl group from phosphatidylglycerol to the sulfhydryl group of the N-terminal cysteine of a prolipoprotein, the first step in the formation of mature lipoproteins.</text>
</comment>
<keyword evidence="4 7" id="KW-0812">Transmembrane</keyword>
<comment type="pathway">
    <text evidence="7">Protein modification; lipoprotein biosynthesis (diacylglyceryl transfer).</text>
</comment>
<feature type="transmembrane region" description="Helical" evidence="7">
    <location>
        <begin position="222"/>
        <end position="240"/>
    </location>
</feature>
<keyword evidence="3 7" id="KW-0808">Transferase</keyword>
<dbReference type="GO" id="GO:0042158">
    <property type="term" value="P:lipoprotein biosynthetic process"/>
    <property type="evidence" value="ECO:0007669"/>
    <property type="project" value="UniProtKB-UniRule"/>
</dbReference>
<feature type="transmembrane region" description="Helical" evidence="7">
    <location>
        <begin position="90"/>
        <end position="107"/>
    </location>
</feature>
<reference evidence="8 9" key="1">
    <citation type="journal article" date="2016" name="Appl. Environ. Microbiol.">
        <title>Function and Phylogeny of Bacterial Butyryl Coenzyme A:Acetate Transferases and Their Diversity in the Proximal Colon of Swine.</title>
        <authorList>
            <person name="Trachsel J."/>
            <person name="Bayles D.O."/>
            <person name="Looft T."/>
            <person name="Levine U.Y."/>
            <person name="Allen H.K."/>
        </authorList>
    </citation>
    <scope>NUCLEOTIDE SEQUENCE [LARGE SCALE GENOMIC DNA]</scope>
    <source>
        <strain evidence="8 9">68-3-10</strain>
    </source>
</reference>
<dbReference type="UniPathway" id="UPA00664"/>
<comment type="catalytic activity">
    <reaction evidence="7">
        <text>L-cysteinyl-[prolipoprotein] + a 1,2-diacyl-sn-glycero-3-phospho-(1'-sn-glycerol) = an S-1,2-diacyl-sn-glyceryl-L-cysteinyl-[prolipoprotein] + sn-glycerol 1-phosphate + H(+)</text>
        <dbReference type="Rhea" id="RHEA:56712"/>
        <dbReference type="Rhea" id="RHEA-COMP:14679"/>
        <dbReference type="Rhea" id="RHEA-COMP:14680"/>
        <dbReference type="ChEBI" id="CHEBI:15378"/>
        <dbReference type="ChEBI" id="CHEBI:29950"/>
        <dbReference type="ChEBI" id="CHEBI:57685"/>
        <dbReference type="ChEBI" id="CHEBI:64716"/>
        <dbReference type="ChEBI" id="CHEBI:140658"/>
        <dbReference type="EC" id="2.5.1.145"/>
    </reaction>
</comment>
<dbReference type="EC" id="2.5.1.145" evidence="7"/>